<feature type="transmembrane region" description="Helical" evidence="10">
    <location>
        <begin position="127"/>
        <end position="146"/>
    </location>
</feature>
<comment type="similarity">
    <text evidence="1 9">Belongs to the peptidase A8 family.</text>
</comment>
<evidence type="ECO:0000256" key="10">
    <source>
        <dbReference type="SAM" id="Phobius"/>
    </source>
</evidence>
<dbReference type="PRINTS" id="PR00781">
    <property type="entry name" value="LIPOSIGPTASE"/>
</dbReference>
<feature type="transmembrane region" description="Helical" evidence="10">
    <location>
        <begin position="59"/>
        <end position="79"/>
    </location>
</feature>
<accession>A0A9D1P385</accession>
<keyword evidence="4 10" id="KW-0812">Transmembrane</keyword>
<organism evidence="11 12">
    <name type="scientific">Candidatus Scatomonas pullistercoris</name>
    <dbReference type="NCBI Taxonomy" id="2840920"/>
    <lineage>
        <taxon>Bacteria</taxon>
        <taxon>Bacillati</taxon>
        <taxon>Bacillota</taxon>
        <taxon>Clostridia</taxon>
        <taxon>Lachnospirales</taxon>
        <taxon>Lachnospiraceae</taxon>
        <taxon>Lachnospiraceae incertae sedis</taxon>
        <taxon>Candidatus Scatomonas</taxon>
    </lineage>
</organism>
<dbReference type="PANTHER" id="PTHR33695">
    <property type="entry name" value="LIPOPROTEIN SIGNAL PEPTIDASE"/>
    <property type="match status" value="1"/>
</dbReference>
<gene>
    <name evidence="11" type="ORF">IAB71_05575</name>
</gene>
<reference evidence="11" key="1">
    <citation type="submission" date="2020-10" db="EMBL/GenBank/DDBJ databases">
        <authorList>
            <person name="Gilroy R."/>
        </authorList>
    </citation>
    <scope>NUCLEOTIDE SEQUENCE</scope>
    <source>
        <strain evidence="11">CHK188-20938</strain>
    </source>
</reference>
<evidence type="ECO:0000256" key="9">
    <source>
        <dbReference type="RuleBase" id="RU004181"/>
    </source>
</evidence>
<dbReference type="GO" id="GO:0016020">
    <property type="term" value="C:membrane"/>
    <property type="evidence" value="ECO:0007669"/>
    <property type="project" value="InterPro"/>
</dbReference>
<evidence type="ECO:0000313" key="11">
    <source>
        <dbReference type="EMBL" id="HIV25247.1"/>
    </source>
</evidence>
<dbReference type="Proteomes" id="UP000824169">
    <property type="component" value="Unassembled WGS sequence"/>
</dbReference>
<proteinExistence type="inferred from homology"/>
<dbReference type="Pfam" id="PF01252">
    <property type="entry name" value="Peptidase_A8"/>
    <property type="match status" value="1"/>
</dbReference>
<keyword evidence="2" id="KW-1003">Cell membrane</keyword>
<keyword evidence="7 10" id="KW-1133">Transmembrane helix</keyword>
<dbReference type="AlphaFoldDB" id="A0A9D1P385"/>
<evidence type="ECO:0000256" key="2">
    <source>
        <dbReference type="ARBA" id="ARBA00022475"/>
    </source>
</evidence>
<sequence length="152" mass="16611">MIFVIIVLGVFLGDLMLKKYVEANLPEGEERTFLGGRIRIRKLHNRGIALGALSERPALIRKGTAGMILGLLIALAAALPEKGGNVRKTGLSLMLGGALCNWFDRFHQGAVTDYVSFGTRWKKFARLVFNLSDFCIFLGGILAVFGKGNKKS</sequence>
<dbReference type="GO" id="GO:0006508">
    <property type="term" value="P:proteolysis"/>
    <property type="evidence" value="ECO:0007669"/>
    <property type="project" value="UniProtKB-KW"/>
</dbReference>
<evidence type="ECO:0000256" key="6">
    <source>
        <dbReference type="ARBA" id="ARBA00022801"/>
    </source>
</evidence>
<protein>
    <submittedName>
        <fullName evidence="11">Signal peptidase II</fullName>
    </submittedName>
</protein>
<comment type="caution">
    <text evidence="11">The sequence shown here is derived from an EMBL/GenBank/DDBJ whole genome shotgun (WGS) entry which is preliminary data.</text>
</comment>
<keyword evidence="8 10" id="KW-0472">Membrane</keyword>
<evidence type="ECO:0000256" key="8">
    <source>
        <dbReference type="ARBA" id="ARBA00023136"/>
    </source>
</evidence>
<keyword evidence="3" id="KW-0645">Protease</keyword>
<dbReference type="EMBL" id="DVOO01000015">
    <property type="protein sequence ID" value="HIV25247.1"/>
    <property type="molecule type" value="Genomic_DNA"/>
</dbReference>
<evidence type="ECO:0000256" key="1">
    <source>
        <dbReference type="ARBA" id="ARBA00006139"/>
    </source>
</evidence>
<evidence type="ECO:0000256" key="7">
    <source>
        <dbReference type="ARBA" id="ARBA00022989"/>
    </source>
</evidence>
<dbReference type="PANTHER" id="PTHR33695:SF1">
    <property type="entry name" value="LIPOPROTEIN SIGNAL PEPTIDASE"/>
    <property type="match status" value="1"/>
</dbReference>
<evidence type="ECO:0000256" key="5">
    <source>
        <dbReference type="ARBA" id="ARBA00022750"/>
    </source>
</evidence>
<keyword evidence="5" id="KW-0064">Aspartyl protease</keyword>
<dbReference type="InterPro" id="IPR001872">
    <property type="entry name" value="Peptidase_A8"/>
</dbReference>
<keyword evidence="6" id="KW-0378">Hydrolase</keyword>
<name>A0A9D1P385_9FIRM</name>
<dbReference type="GO" id="GO:0004190">
    <property type="term" value="F:aspartic-type endopeptidase activity"/>
    <property type="evidence" value="ECO:0007669"/>
    <property type="project" value="UniProtKB-KW"/>
</dbReference>
<evidence type="ECO:0000256" key="3">
    <source>
        <dbReference type="ARBA" id="ARBA00022670"/>
    </source>
</evidence>
<evidence type="ECO:0000256" key="4">
    <source>
        <dbReference type="ARBA" id="ARBA00022692"/>
    </source>
</evidence>
<evidence type="ECO:0000313" key="12">
    <source>
        <dbReference type="Proteomes" id="UP000824169"/>
    </source>
</evidence>
<reference evidence="11" key="2">
    <citation type="journal article" date="2021" name="PeerJ">
        <title>Extensive microbial diversity within the chicken gut microbiome revealed by metagenomics and culture.</title>
        <authorList>
            <person name="Gilroy R."/>
            <person name="Ravi A."/>
            <person name="Getino M."/>
            <person name="Pursley I."/>
            <person name="Horton D.L."/>
            <person name="Alikhan N.F."/>
            <person name="Baker D."/>
            <person name="Gharbi K."/>
            <person name="Hall N."/>
            <person name="Watson M."/>
            <person name="Adriaenssens E.M."/>
            <person name="Foster-Nyarko E."/>
            <person name="Jarju S."/>
            <person name="Secka A."/>
            <person name="Antonio M."/>
            <person name="Oren A."/>
            <person name="Chaudhuri R.R."/>
            <person name="La Ragione R."/>
            <person name="Hildebrand F."/>
            <person name="Pallen M.J."/>
        </authorList>
    </citation>
    <scope>NUCLEOTIDE SEQUENCE</scope>
    <source>
        <strain evidence="11">CHK188-20938</strain>
    </source>
</reference>